<dbReference type="Pfam" id="PF05901">
    <property type="entry name" value="Excalibur"/>
    <property type="match status" value="1"/>
</dbReference>
<dbReference type="Proteomes" id="UP000619260">
    <property type="component" value="Unassembled WGS sequence"/>
</dbReference>
<dbReference type="SMART" id="SM00894">
    <property type="entry name" value="Excalibur"/>
    <property type="match status" value="1"/>
</dbReference>
<evidence type="ECO:0000259" key="3">
    <source>
        <dbReference type="SMART" id="SM00894"/>
    </source>
</evidence>
<feature type="transmembrane region" description="Helical" evidence="2">
    <location>
        <begin position="12"/>
        <end position="37"/>
    </location>
</feature>
<gene>
    <name evidence="4" type="ORF">Val02_69280</name>
</gene>
<sequence>MTTPRARTAPKPLTIVLSITGGVLALCAVCAVFGAVVGEPEDKTPKPAGTTAPTTAPAAAIEPAASTSPTGGAAATNPAAVPAATTGRPPAPAATTGRPPAPPATTGGGSVYYKNCDEVRRAGKAPLYKGQPGYRSGLDRDGDGIACDT</sequence>
<keyword evidence="2" id="KW-0812">Transmembrane</keyword>
<evidence type="ECO:0000256" key="2">
    <source>
        <dbReference type="SAM" id="Phobius"/>
    </source>
</evidence>
<keyword evidence="2" id="KW-1133">Transmembrane helix</keyword>
<name>A0A8J3YSY7_9ACTN</name>
<keyword evidence="5" id="KW-1185">Reference proteome</keyword>
<evidence type="ECO:0000313" key="4">
    <source>
        <dbReference type="EMBL" id="GIJ50042.1"/>
    </source>
</evidence>
<comment type="caution">
    <text evidence="4">The sequence shown here is derived from an EMBL/GenBank/DDBJ whole genome shotgun (WGS) entry which is preliminary data.</text>
</comment>
<protein>
    <recommendedName>
        <fullName evidence="3">Excalibur calcium-binding domain-containing protein</fullName>
    </recommendedName>
</protein>
<evidence type="ECO:0000256" key="1">
    <source>
        <dbReference type="SAM" id="MobiDB-lite"/>
    </source>
</evidence>
<feature type="compositionally biased region" description="Low complexity" evidence="1">
    <location>
        <begin position="46"/>
        <end position="98"/>
    </location>
</feature>
<keyword evidence="2" id="KW-0472">Membrane</keyword>
<feature type="region of interest" description="Disordered" evidence="1">
    <location>
        <begin position="39"/>
        <end position="112"/>
    </location>
</feature>
<feature type="domain" description="Excalibur calcium-binding" evidence="3">
    <location>
        <begin position="112"/>
        <end position="148"/>
    </location>
</feature>
<accession>A0A8J3YSY7</accession>
<dbReference type="EMBL" id="BOPF01000032">
    <property type="protein sequence ID" value="GIJ50042.1"/>
    <property type="molecule type" value="Genomic_DNA"/>
</dbReference>
<feature type="region of interest" description="Disordered" evidence="1">
    <location>
        <begin position="130"/>
        <end position="149"/>
    </location>
</feature>
<dbReference type="InterPro" id="IPR008613">
    <property type="entry name" value="Excalibur_Ca-bd_domain"/>
</dbReference>
<dbReference type="AlphaFoldDB" id="A0A8J3YSY7"/>
<organism evidence="4 5">
    <name type="scientific">Virgisporangium aliadipatigenens</name>
    <dbReference type="NCBI Taxonomy" id="741659"/>
    <lineage>
        <taxon>Bacteria</taxon>
        <taxon>Bacillati</taxon>
        <taxon>Actinomycetota</taxon>
        <taxon>Actinomycetes</taxon>
        <taxon>Micromonosporales</taxon>
        <taxon>Micromonosporaceae</taxon>
        <taxon>Virgisporangium</taxon>
    </lineage>
</organism>
<reference evidence="4" key="1">
    <citation type="submission" date="2021-01" db="EMBL/GenBank/DDBJ databases">
        <title>Whole genome shotgun sequence of Virgisporangium aliadipatigenens NBRC 105644.</title>
        <authorList>
            <person name="Komaki H."/>
            <person name="Tamura T."/>
        </authorList>
    </citation>
    <scope>NUCLEOTIDE SEQUENCE</scope>
    <source>
        <strain evidence="4">NBRC 105644</strain>
    </source>
</reference>
<proteinExistence type="predicted"/>
<evidence type="ECO:0000313" key="5">
    <source>
        <dbReference type="Proteomes" id="UP000619260"/>
    </source>
</evidence>